<reference evidence="2" key="2">
    <citation type="submission" date="2015-01" db="EMBL/GenBank/DDBJ databases">
        <title>Evolutionary Origins and Diversification of the Mycorrhizal Mutualists.</title>
        <authorList>
            <consortium name="DOE Joint Genome Institute"/>
            <consortium name="Mycorrhizal Genomics Consortium"/>
            <person name="Kohler A."/>
            <person name="Kuo A."/>
            <person name="Nagy L.G."/>
            <person name="Floudas D."/>
            <person name="Copeland A."/>
            <person name="Barry K.W."/>
            <person name="Cichocki N."/>
            <person name="Veneault-Fourrey C."/>
            <person name="LaButti K."/>
            <person name="Lindquist E.A."/>
            <person name="Lipzen A."/>
            <person name="Lundell T."/>
            <person name="Morin E."/>
            <person name="Murat C."/>
            <person name="Riley R."/>
            <person name="Ohm R."/>
            <person name="Sun H."/>
            <person name="Tunlid A."/>
            <person name="Henrissat B."/>
            <person name="Grigoriev I.V."/>
            <person name="Hibbett D.S."/>
            <person name="Martin F."/>
        </authorList>
    </citation>
    <scope>NUCLEOTIDE SEQUENCE [LARGE SCALE GENOMIC DNA]</scope>
    <source>
        <strain evidence="2">ATCC 200175</strain>
    </source>
</reference>
<dbReference type="Gene3D" id="3.40.50.300">
    <property type="entry name" value="P-loop containing nucleotide triphosphate hydrolases"/>
    <property type="match status" value="1"/>
</dbReference>
<reference evidence="1 2" key="1">
    <citation type="submission" date="2014-06" db="EMBL/GenBank/DDBJ databases">
        <authorList>
            <consortium name="DOE Joint Genome Institute"/>
            <person name="Kuo A."/>
            <person name="Kohler A."/>
            <person name="Nagy L.G."/>
            <person name="Floudas D."/>
            <person name="Copeland A."/>
            <person name="Barry K.W."/>
            <person name="Cichocki N."/>
            <person name="Veneault-Fourrey C."/>
            <person name="LaButti K."/>
            <person name="Lindquist E.A."/>
            <person name="Lipzen A."/>
            <person name="Lundell T."/>
            <person name="Morin E."/>
            <person name="Murat C."/>
            <person name="Sun H."/>
            <person name="Tunlid A."/>
            <person name="Henrissat B."/>
            <person name="Grigoriev I.V."/>
            <person name="Hibbett D.S."/>
            <person name="Martin F."/>
            <person name="Nordberg H.P."/>
            <person name="Cantor M.N."/>
            <person name="Hua S.X."/>
        </authorList>
    </citation>
    <scope>NUCLEOTIDE SEQUENCE [LARGE SCALE GENOMIC DNA]</scope>
    <source>
        <strain evidence="1 2">ATCC 200175</strain>
    </source>
</reference>
<organism evidence="1 2">
    <name type="scientific">Paxillus involutus ATCC 200175</name>
    <dbReference type="NCBI Taxonomy" id="664439"/>
    <lineage>
        <taxon>Eukaryota</taxon>
        <taxon>Fungi</taxon>
        <taxon>Dikarya</taxon>
        <taxon>Basidiomycota</taxon>
        <taxon>Agaricomycotina</taxon>
        <taxon>Agaricomycetes</taxon>
        <taxon>Agaricomycetidae</taxon>
        <taxon>Boletales</taxon>
        <taxon>Paxilineae</taxon>
        <taxon>Paxillaceae</taxon>
        <taxon>Paxillus</taxon>
    </lineage>
</organism>
<evidence type="ECO:0000313" key="2">
    <source>
        <dbReference type="Proteomes" id="UP000053647"/>
    </source>
</evidence>
<sequence length="148" mass="16359">IAGRKVADISPDVGRGTMSSTKHAIRVGQRSYNIWETVAMDRPGIGVNPCLVALEEAFTLIQQLSEHGGVNLLLFCISGSDITATMRINYRLFYKVLCGKEVSIVFVITHLEQEEVMENWWIRNAKNTESLNHSLMGVGHACVTGLPD</sequence>
<dbReference type="EMBL" id="KN819381">
    <property type="protein sequence ID" value="KIJ11354.1"/>
    <property type="molecule type" value="Genomic_DNA"/>
</dbReference>
<feature type="non-terminal residue" evidence="1">
    <location>
        <position position="1"/>
    </location>
</feature>
<evidence type="ECO:0000313" key="1">
    <source>
        <dbReference type="EMBL" id="KIJ11354.1"/>
    </source>
</evidence>
<dbReference type="AlphaFoldDB" id="A0A0C9SSL3"/>
<dbReference type="Proteomes" id="UP000053647">
    <property type="component" value="Unassembled WGS sequence"/>
</dbReference>
<dbReference type="InterPro" id="IPR027417">
    <property type="entry name" value="P-loop_NTPase"/>
</dbReference>
<gene>
    <name evidence="1" type="ORF">PAXINDRAFT_23588</name>
</gene>
<name>A0A0C9SSL3_PAXIN</name>
<protein>
    <submittedName>
        <fullName evidence="1">Uncharacterized protein</fullName>
    </submittedName>
</protein>
<dbReference type="HOGENOM" id="CLU_050405_2_0_1"/>
<proteinExistence type="predicted"/>
<accession>A0A0C9SSL3</accession>
<dbReference type="OrthoDB" id="8954335at2759"/>
<keyword evidence="2" id="KW-1185">Reference proteome</keyword>
<feature type="non-terminal residue" evidence="1">
    <location>
        <position position="148"/>
    </location>
</feature>